<dbReference type="PANTHER" id="PTHR30572">
    <property type="entry name" value="MEMBRANE COMPONENT OF TRANSPORTER-RELATED"/>
    <property type="match status" value="1"/>
</dbReference>
<keyword evidence="11" id="KW-1185">Reference proteome</keyword>
<feature type="domain" description="MacB-like periplasmic core" evidence="9">
    <location>
        <begin position="510"/>
        <end position="697"/>
    </location>
</feature>
<keyword evidence="3 7" id="KW-0812">Transmembrane</keyword>
<feature type="domain" description="ABC3 transporter permease C-terminal" evidence="8">
    <location>
        <begin position="276"/>
        <end position="395"/>
    </location>
</feature>
<evidence type="ECO:0000256" key="7">
    <source>
        <dbReference type="SAM" id="Phobius"/>
    </source>
</evidence>
<evidence type="ECO:0000256" key="6">
    <source>
        <dbReference type="ARBA" id="ARBA00038076"/>
    </source>
</evidence>
<dbReference type="InterPro" id="IPR003838">
    <property type="entry name" value="ABC3_permease_C"/>
</dbReference>
<feature type="transmembrane region" description="Helical" evidence="7">
    <location>
        <begin position="274"/>
        <end position="293"/>
    </location>
</feature>
<dbReference type="GO" id="GO:0005886">
    <property type="term" value="C:plasma membrane"/>
    <property type="evidence" value="ECO:0007669"/>
    <property type="project" value="UniProtKB-SubCell"/>
</dbReference>
<name>A0A3R8JPI9_9FIRM</name>
<dbReference type="InterPro" id="IPR025857">
    <property type="entry name" value="MacB_PCD"/>
</dbReference>
<dbReference type="InterPro" id="IPR050250">
    <property type="entry name" value="Macrolide_Exporter_MacB"/>
</dbReference>
<feature type="transmembrane region" description="Helical" evidence="7">
    <location>
        <begin position="30"/>
        <end position="50"/>
    </location>
</feature>
<dbReference type="Proteomes" id="UP000274920">
    <property type="component" value="Unassembled WGS sequence"/>
</dbReference>
<evidence type="ECO:0000256" key="5">
    <source>
        <dbReference type="ARBA" id="ARBA00023136"/>
    </source>
</evidence>
<comment type="similarity">
    <text evidence="6">Belongs to the ABC-4 integral membrane protein family.</text>
</comment>
<keyword evidence="2" id="KW-1003">Cell membrane</keyword>
<evidence type="ECO:0000259" key="8">
    <source>
        <dbReference type="Pfam" id="PF02687"/>
    </source>
</evidence>
<dbReference type="AlphaFoldDB" id="A0A3R8JPI9"/>
<feature type="transmembrane region" description="Helical" evidence="7">
    <location>
        <begin position="328"/>
        <end position="353"/>
    </location>
</feature>
<feature type="transmembrane region" description="Helical" evidence="7">
    <location>
        <begin position="778"/>
        <end position="802"/>
    </location>
</feature>
<proteinExistence type="inferred from homology"/>
<sequence length="861" mass="95616">MSQIKTKHLWGSGPIPVLAKRLSAHHKGRNFVSVLAIVLTTLMFTALFVLSRSMSRNLEEMAFRRTGYDSQVSFKSVTDKQMDLLKSHPNTKDAGESILLGIAENPALAGRQTEIRWADDSYAEHSFAKPSAGTMPKAADEIALDTFILDRLGIPHETGQTVTLEWRKDLTDDKVVSSSFRLCGYWEGNQSLYASMAWVSKAFADEMISGAELPASGQLFGMHMAQLNLYRENNIEEDVKTILSDTGLQDLKYNVNLAYSPEMKATALQENVPMYFGMALIFLAGYLIIYNIFQISVASDIRFYGKLKTLGTDKKQLKALIYSQANRLCLIGIPIGLTLGYLLGMVLVPVLIGSENHPAAVSADPVIFIGSAVFAWITVFLSCLRPARLAGKISPMEALRYNDSGSAMRKKEKMRRKGASLYRMAWANLGRNKKRTVTVICSLTLGLVLLSCFYVKNTSFDMEKYLSELTISDFELSDASDEDYIRGYNPKGDTLSENFVSKMESLEGIEKTGRLYTHQLTWKMDEGTAENLRRFTQSDVFQIAERYTPDVAQAMKEAVKSRKTDVVMYGISGIPLETIVQDGFIYAGTYHAEAFETGRYVLAVCPAAEREIFEDGTPFPTASVGDTITIEGKAYTVMAVVYPIEPIEEGALETGAGTGFELGFILPEDTFRELWPDNTLRKLFIDAADEQIASVQNVLDESAADPNRPLPFISRQTIAEQFEKETRSSAVMGNAVTAVTGLVGILNFINSMVTAIVSRKKEFAMMQSIGMTRRQLRMMLIFEGLHYVGLTLALSYIISAAALEAVVKPMIEGGYTTFRFTLTPLAACTPVLLIFAVLIPYVCFRNIERKSIVERLHEAEL</sequence>
<keyword evidence="5 7" id="KW-0472">Membrane</keyword>
<feature type="transmembrane region" description="Helical" evidence="7">
    <location>
        <begin position="735"/>
        <end position="757"/>
    </location>
</feature>
<protein>
    <submittedName>
        <fullName evidence="10">ABC transporter permease</fullName>
    </submittedName>
</protein>
<evidence type="ECO:0000256" key="3">
    <source>
        <dbReference type="ARBA" id="ARBA00022692"/>
    </source>
</evidence>
<dbReference type="Pfam" id="PF12704">
    <property type="entry name" value="MacB_PCD"/>
    <property type="match status" value="1"/>
</dbReference>
<feature type="domain" description="ABC3 transporter permease C-terminal" evidence="8">
    <location>
        <begin position="736"/>
        <end position="850"/>
    </location>
</feature>
<feature type="transmembrane region" description="Helical" evidence="7">
    <location>
        <begin position="822"/>
        <end position="844"/>
    </location>
</feature>
<evidence type="ECO:0000313" key="11">
    <source>
        <dbReference type="Proteomes" id="UP000274920"/>
    </source>
</evidence>
<feature type="transmembrane region" description="Helical" evidence="7">
    <location>
        <begin position="437"/>
        <end position="456"/>
    </location>
</feature>
<dbReference type="EMBL" id="RHJS01000002">
    <property type="protein sequence ID" value="RRK32558.1"/>
    <property type="molecule type" value="Genomic_DNA"/>
</dbReference>
<organism evidence="10 11">
    <name type="scientific">Schaedlerella arabinosiphila</name>
    <dbReference type="NCBI Taxonomy" id="2044587"/>
    <lineage>
        <taxon>Bacteria</taxon>
        <taxon>Bacillati</taxon>
        <taxon>Bacillota</taxon>
        <taxon>Clostridia</taxon>
        <taxon>Lachnospirales</taxon>
        <taxon>Lachnospiraceae</taxon>
        <taxon>Schaedlerella</taxon>
    </lineage>
</organism>
<evidence type="ECO:0000259" key="9">
    <source>
        <dbReference type="Pfam" id="PF12704"/>
    </source>
</evidence>
<dbReference type="PANTHER" id="PTHR30572:SF4">
    <property type="entry name" value="ABC TRANSPORTER PERMEASE YTRF"/>
    <property type="match status" value="1"/>
</dbReference>
<reference evidence="10" key="1">
    <citation type="submission" date="2018-10" db="EMBL/GenBank/DDBJ databases">
        <title>Schaedlerella arabinophila gen. nov. sp. nov., isolated from the mouse intestinal tract and comparative analysis with the genome of the closely related altered Schaedler flora strain ASF502.</title>
        <authorList>
            <person name="Miyake S."/>
            <person name="Soh M."/>
            <person name="Seedorf H."/>
        </authorList>
    </citation>
    <scope>NUCLEOTIDE SEQUENCE [LARGE SCALE GENOMIC DNA]</scope>
    <source>
        <strain evidence="10">DSM 106076</strain>
    </source>
</reference>
<evidence type="ECO:0000313" key="10">
    <source>
        <dbReference type="EMBL" id="RRK32558.1"/>
    </source>
</evidence>
<accession>A0A3R8JPI9</accession>
<evidence type="ECO:0000256" key="4">
    <source>
        <dbReference type="ARBA" id="ARBA00022989"/>
    </source>
</evidence>
<evidence type="ECO:0000256" key="1">
    <source>
        <dbReference type="ARBA" id="ARBA00004651"/>
    </source>
</evidence>
<dbReference type="Pfam" id="PF02687">
    <property type="entry name" value="FtsX"/>
    <property type="match status" value="2"/>
</dbReference>
<comment type="subcellular location">
    <subcellularLocation>
        <location evidence="1">Cell membrane</location>
        <topology evidence="1">Multi-pass membrane protein</topology>
    </subcellularLocation>
</comment>
<feature type="transmembrane region" description="Helical" evidence="7">
    <location>
        <begin position="365"/>
        <end position="384"/>
    </location>
</feature>
<keyword evidence="4 7" id="KW-1133">Transmembrane helix</keyword>
<comment type="caution">
    <text evidence="10">The sequence shown here is derived from an EMBL/GenBank/DDBJ whole genome shotgun (WGS) entry which is preliminary data.</text>
</comment>
<gene>
    <name evidence="10" type="ORF">EBB54_15240</name>
</gene>
<dbReference type="GO" id="GO:0022857">
    <property type="term" value="F:transmembrane transporter activity"/>
    <property type="evidence" value="ECO:0007669"/>
    <property type="project" value="TreeGrafter"/>
</dbReference>
<evidence type="ECO:0000256" key="2">
    <source>
        <dbReference type="ARBA" id="ARBA00022475"/>
    </source>
</evidence>